<protein>
    <recommendedName>
        <fullName evidence="5">Heat-inducible transcription repressor HrcA</fullName>
    </recommendedName>
</protein>
<dbReference type="InterPro" id="IPR036388">
    <property type="entry name" value="WH-like_DNA-bd_sf"/>
</dbReference>
<comment type="function">
    <text evidence="5">Negative regulator of class I heat shock genes (grpE-dnaK-dnaJ and groELS operons). Prevents heat-shock induction of these operons.</text>
</comment>
<dbReference type="GO" id="GO:0045892">
    <property type="term" value="P:negative regulation of DNA-templated transcription"/>
    <property type="evidence" value="ECO:0007669"/>
    <property type="project" value="UniProtKB-UniRule"/>
</dbReference>
<dbReference type="Pfam" id="PF03444">
    <property type="entry name" value="WHD_HrcA"/>
    <property type="match status" value="1"/>
</dbReference>
<dbReference type="InterPro" id="IPR021153">
    <property type="entry name" value="HrcA_C"/>
</dbReference>
<evidence type="ECO:0000256" key="1">
    <source>
        <dbReference type="ARBA" id="ARBA00022491"/>
    </source>
</evidence>
<dbReference type="Gene3D" id="3.30.390.60">
    <property type="entry name" value="Heat-inducible transcription repressor hrca homolog, domain 3"/>
    <property type="match status" value="1"/>
</dbReference>
<accession>A0A9W6G040</accession>
<gene>
    <name evidence="5 8" type="primary">hrcA</name>
    <name evidence="8" type="ORF">GHYDROH2_14910</name>
</gene>
<dbReference type="InterPro" id="IPR002571">
    <property type="entry name" value="HrcA"/>
</dbReference>
<name>A0A9W6G040_9BACT</name>
<dbReference type="RefSeq" id="WP_214186251.1">
    <property type="nucleotide sequence ID" value="NZ_BSDS01000001.1"/>
</dbReference>
<dbReference type="Pfam" id="PF01628">
    <property type="entry name" value="HrcA"/>
    <property type="match status" value="1"/>
</dbReference>
<dbReference type="NCBIfam" id="TIGR00331">
    <property type="entry name" value="hrcA"/>
    <property type="match status" value="1"/>
</dbReference>
<feature type="domain" description="Winged helix-turn-helix transcription repressor HrcA DNA-binding" evidence="7">
    <location>
        <begin position="5"/>
        <end position="75"/>
    </location>
</feature>
<keyword evidence="3 5" id="KW-0346">Stress response</keyword>
<proteinExistence type="inferred from homology"/>
<evidence type="ECO:0000256" key="2">
    <source>
        <dbReference type="ARBA" id="ARBA00023015"/>
    </source>
</evidence>
<feature type="domain" description="Heat-inducible transcription repressor HrcA C-terminal" evidence="6">
    <location>
        <begin position="108"/>
        <end position="326"/>
    </location>
</feature>
<reference evidence="8" key="1">
    <citation type="submission" date="2022-12" db="EMBL/GenBank/DDBJ databases">
        <title>Reference genome sequencing for broad-spectrum identification of bacterial and archaeal isolates by mass spectrometry.</title>
        <authorList>
            <person name="Sekiguchi Y."/>
            <person name="Tourlousse D.M."/>
        </authorList>
    </citation>
    <scope>NUCLEOTIDE SEQUENCE</scope>
    <source>
        <strain evidence="8">H2</strain>
    </source>
</reference>
<evidence type="ECO:0000313" key="8">
    <source>
        <dbReference type="EMBL" id="GLI37990.1"/>
    </source>
</evidence>
<comment type="caution">
    <text evidence="8">The sequence shown here is derived from an EMBL/GenBank/DDBJ whole genome shotgun (WGS) entry which is preliminary data.</text>
</comment>
<evidence type="ECO:0000256" key="4">
    <source>
        <dbReference type="ARBA" id="ARBA00023163"/>
    </source>
</evidence>
<keyword evidence="1 5" id="KW-0678">Repressor</keyword>
<dbReference type="PANTHER" id="PTHR34824:SF1">
    <property type="entry name" value="HEAT-INDUCIBLE TRANSCRIPTION REPRESSOR HRCA"/>
    <property type="match status" value="1"/>
</dbReference>
<comment type="similarity">
    <text evidence="5">Belongs to the HrcA family.</text>
</comment>
<dbReference type="GO" id="GO:0003677">
    <property type="term" value="F:DNA binding"/>
    <property type="evidence" value="ECO:0007669"/>
    <property type="project" value="InterPro"/>
</dbReference>
<keyword evidence="2 5" id="KW-0805">Transcription regulation</keyword>
<dbReference type="SUPFAM" id="SSF46785">
    <property type="entry name" value="Winged helix' DNA-binding domain"/>
    <property type="match status" value="1"/>
</dbReference>
<dbReference type="InterPro" id="IPR029016">
    <property type="entry name" value="GAF-like_dom_sf"/>
</dbReference>
<keyword evidence="4 5" id="KW-0804">Transcription</keyword>
<dbReference type="PANTHER" id="PTHR34824">
    <property type="entry name" value="HEAT-INDUCIBLE TRANSCRIPTION REPRESSOR HRCA"/>
    <property type="match status" value="1"/>
</dbReference>
<dbReference type="SUPFAM" id="SSF55781">
    <property type="entry name" value="GAF domain-like"/>
    <property type="match status" value="1"/>
</dbReference>
<dbReference type="InterPro" id="IPR036390">
    <property type="entry name" value="WH_DNA-bd_sf"/>
</dbReference>
<evidence type="ECO:0000256" key="3">
    <source>
        <dbReference type="ARBA" id="ARBA00023016"/>
    </source>
</evidence>
<organism evidence="8 9">
    <name type="scientific">Geobacter hydrogenophilus</name>
    <dbReference type="NCBI Taxonomy" id="40983"/>
    <lineage>
        <taxon>Bacteria</taxon>
        <taxon>Pseudomonadati</taxon>
        <taxon>Thermodesulfobacteriota</taxon>
        <taxon>Desulfuromonadia</taxon>
        <taxon>Geobacterales</taxon>
        <taxon>Geobacteraceae</taxon>
        <taxon>Geobacter</taxon>
    </lineage>
</organism>
<dbReference type="Gene3D" id="3.30.450.40">
    <property type="match status" value="1"/>
</dbReference>
<dbReference type="HAMAP" id="MF_00081">
    <property type="entry name" value="HrcA"/>
    <property type="match status" value="1"/>
</dbReference>
<evidence type="ECO:0000256" key="5">
    <source>
        <dbReference type="HAMAP-Rule" id="MF_00081"/>
    </source>
</evidence>
<dbReference type="InterPro" id="IPR023120">
    <property type="entry name" value="WHTH_transcript_rep_HrcA_IDD"/>
</dbReference>
<dbReference type="Gene3D" id="1.10.10.10">
    <property type="entry name" value="Winged helix-like DNA-binding domain superfamily/Winged helix DNA-binding domain"/>
    <property type="match status" value="1"/>
</dbReference>
<dbReference type="InterPro" id="IPR005104">
    <property type="entry name" value="WHTH_HrcA_DNA-bd"/>
</dbReference>
<sequence length="343" mass="38159">MGEGLSERNKKILEAIIEDYIVTAEPVGSRAVTRRHGLNLSPATVRNAMADLEEMGLLTSPHTSAGRVPTDRAYRFYVDSLLAVGCIDKAERERIRKRYAGAGRDMGAVLHETTRLLSSVSHYMGIVLAPRFSSTTLRHMEFVKLGGRRILAILVADNGAVQNRLIESEEEFAEADLVRMSNYLNELLQGLPVAQVRTRILEEMRNEKVLYDTLFSRALRLSEQTIVEGSAQIFMEGQTNILDQPEFADVGRMKDVFRAFEEKNQLVNLLDRCISAQGVQIFIGSETHLNHMEGLSVITSTYVSGKNTLGVLGVIGPTRMGYGKVIPIVDYTAKLVSKLLEDE</sequence>
<dbReference type="AlphaFoldDB" id="A0A9W6G040"/>
<evidence type="ECO:0000259" key="6">
    <source>
        <dbReference type="Pfam" id="PF01628"/>
    </source>
</evidence>
<evidence type="ECO:0000259" key="7">
    <source>
        <dbReference type="Pfam" id="PF03444"/>
    </source>
</evidence>
<dbReference type="PIRSF" id="PIRSF005485">
    <property type="entry name" value="HrcA"/>
    <property type="match status" value="1"/>
</dbReference>
<evidence type="ECO:0000313" key="9">
    <source>
        <dbReference type="Proteomes" id="UP001144352"/>
    </source>
</evidence>
<dbReference type="EMBL" id="BSDS01000001">
    <property type="protein sequence ID" value="GLI37990.1"/>
    <property type="molecule type" value="Genomic_DNA"/>
</dbReference>
<keyword evidence="9" id="KW-1185">Reference proteome</keyword>
<dbReference type="Proteomes" id="UP001144352">
    <property type="component" value="Unassembled WGS sequence"/>
</dbReference>